<feature type="transmembrane region" description="Helical" evidence="2">
    <location>
        <begin position="40"/>
        <end position="58"/>
    </location>
</feature>
<sequence>MWSLLLKYNPVSRVAVYGFMNPVFGVILSAWLLAENDQAFGVKTAAALGLVCLGIYVVNRPRAASAADSVS</sequence>
<dbReference type="EMBL" id="ACCJ01000099">
    <property type="protein sequence ID" value="EEG56025.1"/>
    <property type="molecule type" value="Genomic_DNA"/>
</dbReference>
<keyword evidence="2" id="KW-0472">Membrane</keyword>
<dbReference type="AlphaFoldDB" id="C0CXX7"/>
<evidence type="ECO:0000259" key="3">
    <source>
        <dbReference type="Pfam" id="PF00892"/>
    </source>
</evidence>
<comment type="similarity">
    <text evidence="1">Belongs to the EamA transporter family.</text>
</comment>
<proteinExistence type="inferred from homology"/>
<dbReference type="Pfam" id="PF00892">
    <property type="entry name" value="EamA"/>
    <property type="match status" value="1"/>
</dbReference>
<gene>
    <name evidence="4" type="ORF">CLOSTASPAR_01852</name>
</gene>
<dbReference type="InterPro" id="IPR037185">
    <property type="entry name" value="EmrE-like"/>
</dbReference>
<accession>C0CXX7</accession>
<feature type="transmembrane region" description="Helical" evidence="2">
    <location>
        <begin position="14"/>
        <end position="34"/>
    </location>
</feature>
<feature type="domain" description="EamA" evidence="3">
    <location>
        <begin position="2"/>
        <end position="59"/>
    </location>
</feature>
<keyword evidence="2" id="KW-1133">Transmembrane helix</keyword>
<dbReference type="SUPFAM" id="SSF103481">
    <property type="entry name" value="Multidrug resistance efflux transporter EmrE"/>
    <property type="match status" value="1"/>
</dbReference>
<organism evidence="4 5">
    <name type="scientific">[Clostridium] asparagiforme DSM 15981</name>
    <dbReference type="NCBI Taxonomy" id="518636"/>
    <lineage>
        <taxon>Bacteria</taxon>
        <taxon>Bacillati</taxon>
        <taxon>Bacillota</taxon>
        <taxon>Clostridia</taxon>
        <taxon>Lachnospirales</taxon>
        <taxon>Lachnospiraceae</taxon>
        <taxon>Enterocloster</taxon>
    </lineage>
</organism>
<dbReference type="HOGENOM" id="CLU_2732772_0_0_9"/>
<evidence type="ECO:0000313" key="4">
    <source>
        <dbReference type="EMBL" id="EEG56025.1"/>
    </source>
</evidence>
<evidence type="ECO:0000256" key="2">
    <source>
        <dbReference type="SAM" id="Phobius"/>
    </source>
</evidence>
<protein>
    <recommendedName>
        <fullName evidence="3">EamA domain-containing protein</fullName>
    </recommendedName>
</protein>
<evidence type="ECO:0000256" key="1">
    <source>
        <dbReference type="ARBA" id="ARBA00007362"/>
    </source>
</evidence>
<name>C0CXX7_9FIRM</name>
<dbReference type="InterPro" id="IPR000620">
    <property type="entry name" value="EamA_dom"/>
</dbReference>
<dbReference type="GO" id="GO:0016020">
    <property type="term" value="C:membrane"/>
    <property type="evidence" value="ECO:0007669"/>
    <property type="project" value="InterPro"/>
</dbReference>
<evidence type="ECO:0000313" key="5">
    <source>
        <dbReference type="Proteomes" id="UP000004756"/>
    </source>
</evidence>
<reference evidence="4 5" key="1">
    <citation type="submission" date="2009-02" db="EMBL/GenBank/DDBJ databases">
        <title>Draft genome sequence of Clostridium asparagiforme (DSM 15981).</title>
        <authorList>
            <person name="Sudarsanam P."/>
            <person name="Ley R."/>
            <person name="Guruge J."/>
            <person name="Turnbaugh P.J."/>
            <person name="Mahowald M."/>
            <person name="Liep D."/>
            <person name="Gordon J."/>
        </authorList>
    </citation>
    <scope>NUCLEOTIDE SEQUENCE [LARGE SCALE GENOMIC DNA]</scope>
    <source>
        <strain evidence="4 5">DSM 15981</strain>
    </source>
</reference>
<dbReference type="Proteomes" id="UP000004756">
    <property type="component" value="Unassembled WGS sequence"/>
</dbReference>
<comment type="caution">
    <text evidence="4">The sequence shown here is derived from an EMBL/GenBank/DDBJ whole genome shotgun (WGS) entry which is preliminary data.</text>
</comment>
<keyword evidence="2" id="KW-0812">Transmembrane</keyword>
<keyword evidence="5" id="KW-1185">Reference proteome</keyword>